<name>A0A9Q1QJ98_9CARY</name>
<sequence>MSFRPSPSLPQQPPLVQMFDLEVTIVSGKHLKNVNWKNGDLKPYAIFWVDPDNKLTTKSDDSGSTKPVWNQRFLISITTPLSDSSFNLEVFHSKASETPKPFVGSLQVNLSDLRDPNNQSLIRAYDLLRPSGRPQGKIRLKLSLKERPLPPPPLPDYQNTPPSAYYYSSAPPYPFYPPNSRPAPSQAPQLPPQTAMAYPHSAGYYSGYYAPPPLPRSFSDRFSVPSAPVEYSQPRLGGSGLGLGTGVAVGAVAGALGGLALDEGLKYEEGKAEDSLGARDDLTWWLMFDEPVV</sequence>
<dbReference type="SUPFAM" id="SSF49562">
    <property type="entry name" value="C2 domain (Calcium/lipid-binding domain, CaLB)"/>
    <property type="match status" value="1"/>
</dbReference>
<dbReference type="EMBL" id="JAKOGI010000110">
    <property type="protein sequence ID" value="KAJ8443879.1"/>
    <property type="molecule type" value="Genomic_DNA"/>
</dbReference>
<dbReference type="InterPro" id="IPR035892">
    <property type="entry name" value="C2_domain_sf"/>
</dbReference>
<dbReference type="PANTHER" id="PTHR32246:SF68">
    <property type="entry name" value="OS01G0853800 PROTEIN"/>
    <property type="match status" value="1"/>
</dbReference>
<dbReference type="OrthoDB" id="67700at2759"/>
<evidence type="ECO:0000313" key="3">
    <source>
        <dbReference type="Proteomes" id="UP001153076"/>
    </source>
</evidence>
<evidence type="ECO:0000259" key="1">
    <source>
        <dbReference type="PROSITE" id="PS50004"/>
    </source>
</evidence>
<dbReference type="PROSITE" id="PS50004">
    <property type="entry name" value="C2"/>
    <property type="match status" value="1"/>
</dbReference>
<dbReference type="InterPro" id="IPR000008">
    <property type="entry name" value="C2_dom"/>
</dbReference>
<protein>
    <recommendedName>
        <fullName evidence="1">C2 domain-containing protein</fullName>
    </recommendedName>
</protein>
<reference evidence="2" key="1">
    <citation type="submission" date="2022-04" db="EMBL/GenBank/DDBJ databases">
        <title>Carnegiea gigantea Genome sequencing and assembly v2.</title>
        <authorList>
            <person name="Copetti D."/>
            <person name="Sanderson M.J."/>
            <person name="Burquez A."/>
            <person name="Wojciechowski M.F."/>
        </authorList>
    </citation>
    <scope>NUCLEOTIDE SEQUENCE</scope>
    <source>
        <strain evidence="2">SGP5-SGP5p</strain>
        <tissue evidence="2">Aerial part</tissue>
    </source>
</reference>
<feature type="domain" description="C2" evidence="1">
    <location>
        <begin position="1"/>
        <end position="123"/>
    </location>
</feature>
<accession>A0A9Q1QJ98</accession>
<dbReference type="CDD" id="cd04051">
    <property type="entry name" value="C2_SRC2_like"/>
    <property type="match status" value="1"/>
</dbReference>
<organism evidence="2 3">
    <name type="scientific">Carnegiea gigantea</name>
    <dbReference type="NCBI Taxonomy" id="171969"/>
    <lineage>
        <taxon>Eukaryota</taxon>
        <taxon>Viridiplantae</taxon>
        <taxon>Streptophyta</taxon>
        <taxon>Embryophyta</taxon>
        <taxon>Tracheophyta</taxon>
        <taxon>Spermatophyta</taxon>
        <taxon>Magnoliopsida</taxon>
        <taxon>eudicotyledons</taxon>
        <taxon>Gunneridae</taxon>
        <taxon>Pentapetalae</taxon>
        <taxon>Caryophyllales</taxon>
        <taxon>Cactineae</taxon>
        <taxon>Cactaceae</taxon>
        <taxon>Cactoideae</taxon>
        <taxon>Echinocereeae</taxon>
        <taxon>Carnegiea</taxon>
    </lineage>
</organism>
<comment type="caution">
    <text evidence="2">The sequence shown here is derived from an EMBL/GenBank/DDBJ whole genome shotgun (WGS) entry which is preliminary data.</text>
</comment>
<dbReference type="AlphaFoldDB" id="A0A9Q1QJ98"/>
<proteinExistence type="predicted"/>
<dbReference type="Pfam" id="PF00168">
    <property type="entry name" value="C2"/>
    <property type="match status" value="1"/>
</dbReference>
<keyword evidence="3" id="KW-1185">Reference proteome</keyword>
<dbReference type="Proteomes" id="UP001153076">
    <property type="component" value="Unassembled WGS sequence"/>
</dbReference>
<dbReference type="SMART" id="SM00239">
    <property type="entry name" value="C2"/>
    <property type="match status" value="1"/>
</dbReference>
<dbReference type="PANTHER" id="PTHR32246">
    <property type="entry name" value="INGRESSION PROTEIN FIC1"/>
    <property type="match status" value="1"/>
</dbReference>
<dbReference type="Gene3D" id="2.60.40.150">
    <property type="entry name" value="C2 domain"/>
    <property type="match status" value="1"/>
</dbReference>
<dbReference type="GO" id="GO:0006952">
    <property type="term" value="P:defense response"/>
    <property type="evidence" value="ECO:0007669"/>
    <property type="project" value="InterPro"/>
</dbReference>
<gene>
    <name evidence="2" type="ORF">Cgig2_032703</name>
</gene>
<evidence type="ECO:0000313" key="2">
    <source>
        <dbReference type="EMBL" id="KAJ8443879.1"/>
    </source>
</evidence>
<dbReference type="InterPro" id="IPR044750">
    <property type="entry name" value="C2_SRC2/BAP"/>
</dbReference>